<sequence length="333" mass="35730">MPSQTPEWLIEHGIGEKRALLIENGDILAAKIQWPGELTAGQQTFAKLTSKPAGKRRGVATLDNGTQVLVDHLPAQANEGATIAIRISRAPITERGRLKLAQARCLAVGNRMVDQEMNAGTTQLADPFTISDAVRSFEGGDWEEVWHAASSGNIAFAGGEILCAVTPGMTVIDIDGTAPPRELALAAVPVIAKALRWFDLGGNIGIDFPSLEAKSDRRAVDEALAKALDDWPHERTAMNGFGFVQIVARLEGPSLLHRFATSRTGMCARYAMRVAERAEGIGPALLLTVHPALKAKLKPEWLSELSARKGCEVRIETNPALALEAPSAQILSQ</sequence>
<reference evidence="1 2" key="1">
    <citation type="submission" date="2014-04" db="EMBL/GenBank/DDBJ databases">
        <title>A comprehensive comparison of genomes of Erythrobacter spp. strains.</title>
        <authorList>
            <person name="Zheng Q."/>
        </authorList>
    </citation>
    <scope>NUCLEOTIDE SEQUENCE [LARGE SCALE GENOMIC DNA]</scope>
    <source>
        <strain evidence="1 2">DSM 6997</strain>
    </source>
</reference>
<comment type="caution">
    <text evidence="1">The sequence shown here is derived from an EMBL/GenBank/DDBJ whole genome shotgun (WGS) entry which is preliminary data.</text>
</comment>
<dbReference type="eggNOG" id="COG1530">
    <property type="taxonomic scope" value="Bacteria"/>
</dbReference>
<evidence type="ECO:0000313" key="1">
    <source>
        <dbReference type="EMBL" id="KEO90873.1"/>
    </source>
</evidence>
<gene>
    <name evidence="1" type="ORF">EH31_07495</name>
</gene>
<evidence type="ECO:0000313" key="2">
    <source>
        <dbReference type="Proteomes" id="UP000027647"/>
    </source>
</evidence>
<keyword evidence="2" id="KW-1185">Reference proteome</keyword>
<dbReference type="AlphaFoldDB" id="A0A074MG94"/>
<protein>
    <submittedName>
        <fullName evidence="1">Ribonuclease</fullName>
    </submittedName>
</protein>
<dbReference type="OrthoDB" id="7403919at2"/>
<dbReference type="STRING" id="1044.EH31_07495"/>
<name>A0A074MG94_ERYLO</name>
<dbReference type="Proteomes" id="UP000027647">
    <property type="component" value="Unassembled WGS sequence"/>
</dbReference>
<proteinExistence type="predicted"/>
<dbReference type="EMBL" id="JMIW01000002">
    <property type="protein sequence ID" value="KEO90873.1"/>
    <property type="molecule type" value="Genomic_DNA"/>
</dbReference>
<organism evidence="1 2">
    <name type="scientific">Erythrobacter longus</name>
    <dbReference type="NCBI Taxonomy" id="1044"/>
    <lineage>
        <taxon>Bacteria</taxon>
        <taxon>Pseudomonadati</taxon>
        <taxon>Pseudomonadota</taxon>
        <taxon>Alphaproteobacteria</taxon>
        <taxon>Sphingomonadales</taxon>
        <taxon>Erythrobacteraceae</taxon>
        <taxon>Erythrobacter/Porphyrobacter group</taxon>
        <taxon>Erythrobacter</taxon>
    </lineage>
</organism>
<accession>A0A074MG94</accession>